<evidence type="ECO:0000256" key="4">
    <source>
        <dbReference type="ARBA" id="ARBA00022692"/>
    </source>
</evidence>
<keyword evidence="7" id="KW-0998">Cell outer membrane</keyword>
<dbReference type="RefSeq" id="WP_005469165.1">
    <property type="nucleotide sequence ID" value="NZ_KB291045.1"/>
</dbReference>
<feature type="signal peptide" evidence="8">
    <location>
        <begin position="1"/>
        <end position="20"/>
    </location>
</feature>
<dbReference type="HOGENOM" id="CLU_537311_0_0_10"/>
<dbReference type="PANTHER" id="PTHR35093">
    <property type="entry name" value="OUTER MEMBRANE PROTEIN NMB0088-RELATED"/>
    <property type="match status" value="1"/>
</dbReference>
<evidence type="ECO:0000313" key="9">
    <source>
        <dbReference type="EMBL" id="EKY01793.1"/>
    </source>
</evidence>
<dbReference type="Proteomes" id="UP000010408">
    <property type="component" value="Unassembled WGS sequence"/>
</dbReference>
<proteinExistence type="inferred from homology"/>
<evidence type="ECO:0000256" key="7">
    <source>
        <dbReference type="ARBA" id="ARBA00023237"/>
    </source>
</evidence>
<evidence type="ECO:0000256" key="3">
    <source>
        <dbReference type="ARBA" id="ARBA00022452"/>
    </source>
</evidence>
<accession>L1NEM1</accession>
<dbReference type="AlphaFoldDB" id="L1NEM1"/>
<comment type="subcellular location">
    <subcellularLocation>
        <location evidence="1">Cell outer membrane</location>
        <topology evidence="1">Multi-pass membrane protein</topology>
    </subcellularLocation>
</comment>
<evidence type="ECO:0000256" key="8">
    <source>
        <dbReference type="SAM" id="SignalP"/>
    </source>
</evidence>
<dbReference type="SUPFAM" id="SSF56935">
    <property type="entry name" value="Porins"/>
    <property type="match status" value="1"/>
</dbReference>
<comment type="caution">
    <text evidence="9">The sequence shown here is derived from an EMBL/GenBank/DDBJ whole genome shotgun (WGS) entry which is preliminary data.</text>
</comment>
<gene>
    <name evidence="9" type="ORF">HMPREF9134_00853</name>
</gene>
<dbReference type="Gene3D" id="2.40.160.60">
    <property type="entry name" value="Outer membrane protein transport protein (OMPP1/FadL/TodX)"/>
    <property type="match status" value="1"/>
</dbReference>
<keyword evidence="3" id="KW-1134">Transmembrane beta strand</keyword>
<dbReference type="EMBL" id="AMEQ01000024">
    <property type="protein sequence ID" value="EKY01793.1"/>
    <property type="molecule type" value="Genomic_DNA"/>
</dbReference>
<dbReference type="STRING" id="1127696.HMPREF9134_00853"/>
<evidence type="ECO:0000256" key="2">
    <source>
        <dbReference type="ARBA" id="ARBA00008163"/>
    </source>
</evidence>
<evidence type="ECO:0000313" key="10">
    <source>
        <dbReference type="Proteomes" id="UP000010408"/>
    </source>
</evidence>
<reference evidence="9 10" key="1">
    <citation type="submission" date="2012-05" db="EMBL/GenBank/DDBJ databases">
        <authorList>
            <person name="Weinstock G."/>
            <person name="Sodergren E."/>
            <person name="Lobos E.A."/>
            <person name="Fulton L."/>
            <person name="Fulton R."/>
            <person name="Courtney L."/>
            <person name="Fronick C."/>
            <person name="O'Laughlin M."/>
            <person name="Godfrey J."/>
            <person name="Wilson R.M."/>
            <person name="Miner T."/>
            <person name="Farmer C."/>
            <person name="Delehaunty K."/>
            <person name="Cordes M."/>
            <person name="Minx P."/>
            <person name="Tomlinson C."/>
            <person name="Chen J."/>
            <person name="Wollam A."/>
            <person name="Pepin K.H."/>
            <person name="Bhonagiri V."/>
            <person name="Zhang X."/>
            <person name="Suruliraj S."/>
            <person name="Warren W."/>
            <person name="Mitreva M."/>
            <person name="Mardis E.R."/>
            <person name="Wilson R.K."/>
        </authorList>
    </citation>
    <scope>NUCLEOTIDE SEQUENCE [LARGE SCALE GENOMIC DNA]</scope>
    <source>
        <strain evidence="9 10">F0037</strain>
    </source>
</reference>
<evidence type="ECO:0000256" key="1">
    <source>
        <dbReference type="ARBA" id="ARBA00004571"/>
    </source>
</evidence>
<dbReference type="PANTHER" id="PTHR35093:SF8">
    <property type="entry name" value="OUTER MEMBRANE PROTEIN NMB0088-RELATED"/>
    <property type="match status" value="1"/>
</dbReference>
<dbReference type="eggNOG" id="COG2067">
    <property type="taxonomic scope" value="Bacteria"/>
</dbReference>
<dbReference type="GO" id="GO:0015483">
    <property type="term" value="F:long-chain fatty acid transporting porin activity"/>
    <property type="evidence" value="ECO:0007669"/>
    <property type="project" value="TreeGrafter"/>
</dbReference>
<dbReference type="InterPro" id="IPR005017">
    <property type="entry name" value="OMPP1/FadL/TodX"/>
</dbReference>
<name>L1NEM1_9PORP</name>
<protein>
    <submittedName>
        <fullName evidence="9">Outer membrane protein transport protein, Ompp1/FadL/TodX family</fullName>
    </submittedName>
</protein>
<organism evidence="9 10">
    <name type="scientific">Porphyromonas catoniae F0037</name>
    <dbReference type="NCBI Taxonomy" id="1127696"/>
    <lineage>
        <taxon>Bacteria</taxon>
        <taxon>Pseudomonadati</taxon>
        <taxon>Bacteroidota</taxon>
        <taxon>Bacteroidia</taxon>
        <taxon>Bacteroidales</taxon>
        <taxon>Porphyromonadaceae</taxon>
        <taxon>Porphyromonas</taxon>
    </lineage>
</organism>
<keyword evidence="5 8" id="KW-0732">Signal</keyword>
<evidence type="ECO:0000256" key="5">
    <source>
        <dbReference type="ARBA" id="ARBA00022729"/>
    </source>
</evidence>
<comment type="similarity">
    <text evidence="2">Belongs to the OmpP1/FadL family.</text>
</comment>
<dbReference type="PATRIC" id="fig|1127696.3.peg.772"/>
<feature type="chain" id="PRO_5003955069" evidence="8">
    <location>
        <begin position="21"/>
        <end position="516"/>
    </location>
</feature>
<evidence type="ECO:0000256" key="6">
    <source>
        <dbReference type="ARBA" id="ARBA00023136"/>
    </source>
</evidence>
<dbReference type="GO" id="GO:0009279">
    <property type="term" value="C:cell outer membrane"/>
    <property type="evidence" value="ECO:0007669"/>
    <property type="project" value="UniProtKB-SubCell"/>
</dbReference>
<keyword evidence="6" id="KW-0472">Membrane</keyword>
<keyword evidence="4" id="KW-0812">Transmembrane</keyword>
<sequence>MKRTLAIGLICLGAYSSALAGGLLNNTSMHALYLRSLARNASTAIDAAFYNPAGLVFTPDGWRYSINSQTVFQKRDITTTFAPFAFNGGQMTKHFEGTATAPIVPTIMASYKKGDWAFSAVAGIFGGGGKARFNQGLPQFEAAVSMIPTTTQALRRMLSNPALTGTLPPAIAAQLPTLTAPLMAVNKYTVDSHLEGQQYTLGLQLGATYRVTPFLSAHLGARLSYAYNTYTGYIRNIRVNNQAGDMVAAPIYFAAEALKYKALAENPAIKTALASLPAEVQQQVQTLLRAPAALAAGSVDKRIEVKQTGLGIAPIVGLHLNYEGLNVGARYEFRTALDVKNDTKANDSGMEQFKDGAKVANDMPAVLALGASYRILPQLTASVGFNHFFEKQARMSGDKQKSLSHNTSEYLFGLEWNALSWLDVSGGVQITRKGVTDDYQSNIHFDMSSNSYGFGVGVHLTKELQLNLAYMISDYKKHTKEINKYVSTALPGVNTKATEVYSRKNQIFSLGLDYTL</sequence>